<keyword evidence="1" id="KW-0067">ATP-binding</keyword>
<accession>A0ABN1G040</accession>
<evidence type="ECO:0000313" key="3">
    <source>
        <dbReference type="EMBL" id="GAA0601461.1"/>
    </source>
</evidence>
<dbReference type="SUPFAM" id="SSF56059">
    <property type="entry name" value="Glutathione synthetase ATP-binding domain-like"/>
    <property type="match status" value="1"/>
</dbReference>
<dbReference type="Gene3D" id="3.30.470.20">
    <property type="entry name" value="ATP-grasp fold, B domain"/>
    <property type="match status" value="1"/>
</dbReference>
<evidence type="ECO:0000259" key="2">
    <source>
        <dbReference type="PROSITE" id="PS50975"/>
    </source>
</evidence>
<keyword evidence="4" id="KW-1185">Reference proteome</keyword>
<reference evidence="3 4" key="1">
    <citation type="journal article" date="2019" name="Int. J. Syst. Evol. Microbiol.">
        <title>The Global Catalogue of Microorganisms (GCM) 10K type strain sequencing project: providing services to taxonomists for standard genome sequencing and annotation.</title>
        <authorList>
            <consortium name="The Broad Institute Genomics Platform"/>
            <consortium name="The Broad Institute Genome Sequencing Center for Infectious Disease"/>
            <person name="Wu L."/>
            <person name="Ma J."/>
        </authorList>
    </citation>
    <scope>NUCLEOTIDE SEQUENCE [LARGE SCALE GENOMIC DNA]</scope>
    <source>
        <strain evidence="3 4">JCM 15395</strain>
    </source>
</reference>
<dbReference type="InterPro" id="IPR011761">
    <property type="entry name" value="ATP-grasp"/>
</dbReference>
<evidence type="ECO:0000313" key="4">
    <source>
        <dbReference type="Proteomes" id="UP001500866"/>
    </source>
</evidence>
<dbReference type="RefSeq" id="WP_343812236.1">
    <property type="nucleotide sequence ID" value="NZ_BAAADS010000012.1"/>
</dbReference>
<sequence length="295" mass="33672">MNKQGWLIYRKQDADQNKPFIEWFIHESNKQDLSLRLIMREEITTGIIDNHQRVLVNYKPVQIPDFAVVRTIDPLLSKFLESLGIKVHNSSAVSEICNNKARTHFHLNKLSIPMTDTVFFKKGIKPQMSPFSFPVVLKEADGRGGQQVYKIDNRREWEAAFSTFLSSETIVQSTNSIQFGKDVRVFVVGKEVVGAVLRESSTDFRSNFKLGGSASWYPLRTNELEMIQTIINYFDFGMVGIDFLITKSGSLLFNEIEDVVGSRTLSAISDRNILEKYVSHIKNGLSPQRTLRTND</sequence>
<feature type="domain" description="ATP-grasp" evidence="2">
    <location>
        <begin position="104"/>
        <end position="282"/>
    </location>
</feature>
<keyword evidence="1" id="KW-0547">Nucleotide-binding</keyword>
<evidence type="ECO:0000256" key="1">
    <source>
        <dbReference type="PROSITE-ProRule" id="PRU00409"/>
    </source>
</evidence>
<proteinExistence type="predicted"/>
<dbReference type="Proteomes" id="UP001500866">
    <property type="component" value="Unassembled WGS sequence"/>
</dbReference>
<dbReference type="InterPro" id="IPR013651">
    <property type="entry name" value="ATP-grasp_RimK-type"/>
</dbReference>
<name>A0ABN1G040_9BACI</name>
<comment type="caution">
    <text evidence="3">The sequence shown here is derived from an EMBL/GenBank/DDBJ whole genome shotgun (WGS) entry which is preliminary data.</text>
</comment>
<gene>
    <name evidence="3" type="ORF">GCM10009001_17790</name>
</gene>
<dbReference type="Pfam" id="PF08443">
    <property type="entry name" value="RimK"/>
    <property type="match status" value="1"/>
</dbReference>
<dbReference type="PANTHER" id="PTHR21621:SF0">
    <property type="entry name" value="BETA-CITRYLGLUTAMATE SYNTHASE B-RELATED"/>
    <property type="match status" value="1"/>
</dbReference>
<dbReference type="EMBL" id="BAAADS010000012">
    <property type="protein sequence ID" value="GAA0601461.1"/>
    <property type="molecule type" value="Genomic_DNA"/>
</dbReference>
<protein>
    <recommendedName>
        <fullName evidence="2">ATP-grasp domain-containing protein</fullName>
    </recommendedName>
</protein>
<dbReference type="PANTHER" id="PTHR21621">
    <property type="entry name" value="RIBOSOMAL PROTEIN S6 MODIFICATION PROTEIN"/>
    <property type="match status" value="1"/>
</dbReference>
<dbReference type="Gene3D" id="3.40.50.20">
    <property type="match status" value="1"/>
</dbReference>
<organism evidence="3 4">
    <name type="scientific">Virgibacillus siamensis</name>
    <dbReference type="NCBI Taxonomy" id="480071"/>
    <lineage>
        <taxon>Bacteria</taxon>
        <taxon>Bacillati</taxon>
        <taxon>Bacillota</taxon>
        <taxon>Bacilli</taxon>
        <taxon>Bacillales</taxon>
        <taxon>Bacillaceae</taxon>
        <taxon>Virgibacillus</taxon>
    </lineage>
</organism>
<dbReference type="PROSITE" id="PS50975">
    <property type="entry name" value="ATP_GRASP"/>
    <property type="match status" value="1"/>
</dbReference>